<reference evidence="4 5" key="1">
    <citation type="submission" date="2017-04" db="EMBL/GenBank/DDBJ databases">
        <authorList>
            <person name="Afonso C.L."/>
            <person name="Miller P.J."/>
            <person name="Scott M.A."/>
            <person name="Spackman E."/>
            <person name="Goraichik I."/>
            <person name="Dimitrov K.M."/>
            <person name="Suarez D.L."/>
            <person name="Swayne D.E."/>
        </authorList>
    </citation>
    <scope>NUCLEOTIDE SEQUENCE [LARGE SCALE GENOMIC DNA]</scope>
    <source>
        <strain evidence="4 5">DSM 3385</strain>
    </source>
</reference>
<dbReference type="STRING" id="1121400.SAMN02746065_12245"/>
<evidence type="ECO:0000256" key="2">
    <source>
        <dbReference type="SAM" id="MobiDB-lite"/>
    </source>
</evidence>
<dbReference type="InterPro" id="IPR011006">
    <property type="entry name" value="CheY-like_superfamily"/>
</dbReference>
<dbReference type="EMBL" id="FWXY01000022">
    <property type="protein sequence ID" value="SMD02608.1"/>
    <property type="molecule type" value="Genomic_DNA"/>
</dbReference>
<dbReference type="InterPro" id="IPR001789">
    <property type="entry name" value="Sig_transdc_resp-reg_receiver"/>
</dbReference>
<accession>A0A1W2E0P2</accession>
<feature type="region of interest" description="Disordered" evidence="2">
    <location>
        <begin position="40"/>
        <end position="72"/>
    </location>
</feature>
<dbReference type="PROSITE" id="PS50110">
    <property type="entry name" value="RESPONSE_REGULATORY"/>
    <property type="match status" value="1"/>
</dbReference>
<dbReference type="OrthoDB" id="5432773at2"/>
<evidence type="ECO:0000259" key="3">
    <source>
        <dbReference type="PROSITE" id="PS50110"/>
    </source>
</evidence>
<proteinExistence type="predicted"/>
<dbReference type="Proteomes" id="UP000192418">
    <property type="component" value="Unassembled WGS sequence"/>
</dbReference>
<feature type="compositionally biased region" description="Low complexity" evidence="2">
    <location>
        <begin position="42"/>
        <end position="62"/>
    </location>
</feature>
<name>A0A1W2E0P2_9BACT</name>
<gene>
    <name evidence="4" type="ORF">SAMN02746065_12245</name>
</gene>
<dbReference type="AlphaFoldDB" id="A0A1W2E0P2"/>
<keyword evidence="5" id="KW-1185">Reference proteome</keyword>
<organism evidence="4 5">
    <name type="scientific">Desulfocicer vacuolatum DSM 3385</name>
    <dbReference type="NCBI Taxonomy" id="1121400"/>
    <lineage>
        <taxon>Bacteria</taxon>
        <taxon>Pseudomonadati</taxon>
        <taxon>Thermodesulfobacteriota</taxon>
        <taxon>Desulfobacteria</taxon>
        <taxon>Desulfobacterales</taxon>
        <taxon>Desulfobacteraceae</taxon>
        <taxon>Desulfocicer</taxon>
    </lineage>
</organism>
<evidence type="ECO:0000256" key="1">
    <source>
        <dbReference type="PROSITE-ProRule" id="PRU00169"/>
    </source>
</evidence>
<dbReference type="Gene3D" id="3.40.50.2300">
    <property type="match status" value="1"/>
</dbReference>
<feature type="domain" description="Response regulatory" evidence="3">
    <location>
        <begin position="85"/>
        <end position="205"/>
    </location>
</feature>
<feature type="modified residue" description="4-aspartylphosphate" evidence="1">
    <location>
        <position position="134"/>
    </location>
</feature>
<dbReference type="GO" id="GO:0000160">
    <property type="term" value="P:phosphorelay signal transduction system"/>
    <property type="evidence" value="ECO:0007669"/>
    <property type="project" value="InterPro"/>
</dbReference>
<protein>
    <submittedName>
        <fullName evidence="4">Response regulator receiver domain-containing protein</fullName>
    </submittedName>
</protein>
<evidence type="ECO:0000313" key="4">
    <source>
        <dbReference type="EMBL" id="SMD02608.1"/>
    </source>
</evidence>
<dbReference type="RefSeq" id="WP_084071158.1">
    <property type="nucleotide sequence ID" value="NZ_FWXY01000022.1"/>
</dbReference>
<dbReference type="SUPFAM" id="SSF52172">
    <property type="entry name" value="CheY-like"/>
    <property type="match status" value="1"/>
</dbReference>
<evidence type="ECO:0000313" key="5">
    <source>
        <dbReference type="Proteomes" id="UP000192418"/>
    </source>
</evidence>
<keyword evidence="1" id="KW-0597">Phosphoprotein</keyword>
<sequence>MEIICTGCSAKLNIPDHKIPKDRKASFLCPKCKQRLYVGQDAPGTGETPKPTAPTAAAEAPAQSNTPDYDASERPFDYLDDDAETALICLGESDIQGHARNALEKMGYHIEAVKDVRTALTRMKYHLFNIIVLDEQFDTEHRGTGTLFQELKDLDMGLRRQIVVILISNTVRTQDNMAALHTSVNQIINRKDMPANALNLFKKTLKDHGQFYAIFNETLKKMGKI</sequence>